<keyword evidence="3" id="KW-0808">Transferase</keyword>
<dbReference type="PROSITE" id="PS51186">
    <property type="entry name" value="GNAT"/>
    <property type="match status" value="1"/>
</dbReference>
<dbReference type="Proteomes" id="UP000568022">
    <property type="component" value="Unassembled WGS sequence"/>
</dbReference>
<evidence type="ECO:0000256" key="1">
    <source>
        <dbReference type="SAM" id="MobiDB-lite"/>
    </source>
</evidence>
<dbReference type="InterPro" id="IPR000182">
    <property type="entry name" value="GNAT_dom"/>
</dbReference>
<dbReference type="AlphaFoldDB" id="A0A7W8F9P4"/>
<organism evidence="3 4">
    <name type="scientific">Streptomyces griseoloalbus</name>
    <dbReference type="NCBI Taxonomy" id="67303"/>
    <lineage>
        <taxon>Bacteria</taxon>
        <taxon>Bacillati</taxon>
        <taxon>Actinomycetota</taxon>
        <taxon>Actinomycetes</taxon>
        <taxon>Kitasatosporales</taxon>
        <taxon>Streptomycetaceae</taxon>
        <taxon>Streptomyces</taxon>
    </lineage>
</organism>
<dbReference type="SUPFAM" id="SSF55729">
    <property type="entry name" value="Acyl-CoA N-acyltransferases (Nat)"/>
    <property type="match status" value="1"/>
</dbReference>
<dbReference type="Pfam" id="PF13508">
    <property type="entry name" value="Acetyltransf_7"/>
    <property type="match status" value="1"/>
</dbReference>
<comment type="caution">
    <text evidence="3">The sequence shown here is derived from an EMBL/GenBank/DDBJ whole genome shotgun (WGS) entry which is preliminary data.</text>
</comment>
<dbReference type="CDD" id="cd04301">
    <property type="entry name" value="NAT_SF"/>
    <property type="match status" value="1"/>
</dbReference>
<evidence type="ECO:0000313" key="4">
    <source>
        <dbReference type="Proteomes" id="UP000568022"/>
    </source>
</evidence>
<accession>A0A7W8F9P4</accession>
<dbReference type="EMBL" id="JACHJE010000005">
    <property type="protein sequence ID" value="MBB5125596.1"/>
    <property type="molecule type" value="Genomic_DNA"/>
</dbReference>
<feature type="compositionally biased region" description="Pro residues" evidence="1">
    <location>
        <begin position="90"/>
        <end position="103"/>
    </location>
</feature>
<evidence type="ECO:0000313" key="3">
    <source>
        <dbReference type="EMBL" id="MBB5125596.1"/>
    </source>
</evidence>
<evidence type="ECO:0000259" key="2">
    <source>
        <dbReference type="PROSITE" id="PS51186"/>
    </source>
</evidence>
<feature type="domain" description="N-acetyltransferase" evidence="2">
    <location>
        <begin position="1"/>
        <end position="89"/>
    </location>
</feature>
<gene>
    <name evidence="3" type="ORF">FHS32_002330</name>
</gene>
<dbReference type="InterPro" id="IPR016181">
    <property type="entry name" value="Acyl_CoA_acyltransferase"/>
</dbReference>
<dbReference type="Gene3D" id="3.40.630.30">
    <property type="match status" value="1"/>
</dbReference>
<proteinExistence type="predicted"/>
<name>A0A7W8F9P4_9ACTN</name>
<keyword evidence="4" id="KW-1185">Reference proteome</keyword>
<sequence>MGGAFAGCVALRPAGDSHWLEHFYLAPERQGDGIGSGVLRALLERCDRAGAAVRSNVLRGSPARRLCERHGFTVEAEDPVDVFMVSEPSRPSPPCPPSPPHPAPRCRTGRT</sequence>
<reference evidence="3 4" key="1">
    <citation type="submission" date="2020-08" db="EMBL/GenBank/DDBJ databases">
        <title>Genomic Encyclopedia of Type Strains, Phase III (KMG-III): the genomes of soil and plant-associated and newly described type strains.</title>
        <authorList>
            <person name="Whitman W."/>
        </authorList>
    </citation>
    <scope>NUCLEOTIDE SEQUENCE [LARGE SCALE GENOMIC DNA]</scope>
    <source>
        <strain evidence="3 4">CECT 3226</strain>
    </source>
</reference>
<feature type="region of interest" description="Disordered" evidence="1">
    <location>
        <begin position="85"/>
        <end position="111"/>
    </location>
</feature>
<protein>
    <submittedName>
        <fullName evidence="3">GNAT superfamily N-acetyltransferase</fullName>
    </submittedName>
</protein>
<dbReference type="GO" id="GO:0016747">
    <property type="term" value="F:acyltransferase activity, transferring groups other than amino-acyl groups"/>
    <property type="evidence" value="ECO:0007669"/>
    <property type="project" value="InterPro"/>
</dbReference>